<feature type="compositionally biased region" description="Polar residues" evidence="1">
    <location>
        <begin position="65"/>
        <end position="75"/>
    </location>
</feature>
<dbReference type="Proteomes" id="UP000593565">
    <property type="component" value="Unassembled WGS sequence"/>
</dbReference>
<evidence type="ECO:0000256" key="1">
    <source>
        <dbReference type="SAM" id="MobiDB-lite"/>
    </source>
</evidence>
<keyword evidence="3" id="KW-1185">Reference proteome</keyword>
<sequence>MYRESTLSNERLMAFCWEIGVTHAEQILLPLTQNLGHSTRPTAALQCGTLQDQSPGGDDHRPVESTFSSAYVTSG</sequence>
<accession>A0A7J6A6G6</accession>
<name>A0A7J6A6G6_AMEME</name>
<gene>
    <name evidence="2" type="ORF">AMELA_G00211760</name>
</gene>
<dbReference type="AlphaFoldDB" id="A0A7J6A6G6"/>
<reference evidence="2 3" key="1">
    <citation type="submission" date="2020-02" db="EMBL/GenBank/DDBJ databases">
        <title>A chromosome-scale genome assembly of the black bullhead catfish (Ameiurus melas).</title>
        <authorList>
            <person name="Wen M."/>
            <person name="Zham M."/>
            <person name="Cabau C."/>
            <person name="Klopp C."/>
            <person name="Donnadieu C."/>
            <person name="Roques C."/>
            <person name="Bouchez O."/>
            <person name="Lampietro C."/>
            <person name="Jouanno E."/>
            <person name="Herpin A."/>
            <person name="Louis A."/>
            <person name="Berthelot C."/>
            <person name="Parey E."/>
            <person name="Roest-Crollius H."/>
            <person name="Braasch I."/>
            <person name="Postlethwait J."/>
            <person name="Robinson-Rechavi M."/>
            <person name="Echchiki A."/>
            <person name="Begum T."/>
            <person name="Montfort J."/>
            <person name="Schartl M."/>
            <person name="Bobe J."/>
            <person name="Guiguen Y."/>
        </authorList>
    </citation>
    <scope>NUCLEOTIDE SEQUENCE [LARGE SCALE GENOMIC DNA]</scope>
    <source>
        <strain evidence="2">M_S1</strain>
        <tissue evidence="2">Blood</tissue>
    </source>
</reference>
<protein>
    <submittedName>
        <fullName evidence="2">Uncharacterized protein</fullName>
    </submittedName>
</protein>
<organism evidence="2 3">
    <name type="scientific">Ameiurus melas</name>
    <name type="common">Black bullhead</name>
    <name type="synonym">Silurus melas</name>
    <dbReference type="NCBI Taxonomy" id="219545"/>
    <lineage>
        <taxon>Eukaryota</taxon>
        <taxon>Metazoa</taxon>
        <taxon>Chordata</taxon>
        <taxon>Craniata</taxon>
        <taxon>Vertebrata</taxon>
        <taxon>Euteleostomi</taxon>
        <taxon>Actinopterygii</taxon>
        <taxon>Neopterygii</taxon>
        <taxon>Teleostei</taxon>
        <taxon>Ostariophysi</taxon>
        <taxon>Siluriformes</taxon>
        <taxon>Ictaluridae</taxon>
        <taxon>Ameiurus</taxon>
    </lineage>
</organism>
<evidence type="ECO:0000313" key="2">
    <source>
        <dbReference type="EMBL" id="KAF4077771.1"/>
    </source>
</evidence>
<comment type="caution">
    <text evidence="2">The sequence shown here is derived from an EMBL/GenBank/DDBJ whole genome shotgun (WGS) entry which is preliminary data.</text>
</comment>
<proteinExistence type="predicted"/>
<feature type="region of interest" description="Disordered" evidence="1">
    <location>
        <begin position="48"/>
        <end position="75"/>
    </location>
</feature>
<dbReference type="EMBL" id="JAAGNN010000018">
    <property type="protein sequence ID" value="KAF4077771.1"/>
    <property type="molecule type" value="Genomic_DNA"/>
</dbReference>
<evidence type="ECO:0000313" key="3">
    <source>
        <dbReference type="Proteomes" id="UP000593565"/>
    </source>
</evidence>